<accession>A0ABQ9HV93</accession>
<dbReference type="EMBL" id="JARBHB010000003">
    <property type="protein sequence ID" value="KAJ8888300.1"/>
    <property type="molecule type" value="Genomic_DNA"/>
</dbReference>
<evidence type="ECO:0000313" key="1">
    <source>
        <dbReference type="EMBL" id="KAJ8888300.1"/>
    </source>
</evidence>
<dbReference type="Proteomes" id="UP001159363">
    <property type="component" value="Chromosome 3"/>
</dbReference>
<gene>
    <name evidence="1" type="ORF">PR048_007787</name>
</gene>
<comment type="caution">
    <text evidence="1">The sequence shown here is derived from an EMBL/GenBank/DDBJ whole genome shotgun (WGS) entry which is preliminary data.</text>
</comment>
<name>A0ABQ9HV93_9NEOP</name>
<protein>
    <submittedName>
        <fullName evidence="1">Uncharacterized protein</fullName>
    </submittedName>
</protein>
<reference evidence="1 2" key="1">
    <citation type="submission" date="2023-02" db="EMBL/GenBank/DDBJ databases">
        <title>LHISI_Scaffold_Assembly.</title>
        <authorList>
            <person name="Stuart O.P."/>
            <person name="Cleave R."/>
            <person name="Magrath M.J.L."/>
            <person name="Mikheyev A.S."/>
        </authorList>
    </citation>
    <scope>NUCLEOTIDE SEQUENCE [LARGE SCALE GENOMIC DNA]</scope>
    <source>
        <strain evidence="1">Daus_M_001</strain>
        <tissue evidence="1">Leg muscle</tissue>
    </source>
</reference>
<sequence length="91" mass="10317">MWTVAAESTCIFETRLCTFLNRRSTIPGKCCNILSKQKKKPVAQLSIQLTKSTLPSRVGLSLKWFQSNKLVQYQSQLVTGLTPSVGREWQQ</sequence>
<organism evidence="1 2">
    <name type="scientific">Dryococelus australis</name>
    <dbReference type="NCBI Taxonomy" id="614101"/>
    <lineage>
        <taxon>Eukaryota</taxon>
        <taxon>Metazoa</taxon>
        <taxon>Ecdysozoa</taxon>
        <taxon>Arthropoda</taxon>
        <taxon>Hexapoda</taxon>
        <taxon>Insecta</taxon>
        <taxon>Pterygota</taxon>
        <taxon>Neoptera</taxon>
        <taxon>Polyneoptera</taxon>
        <taxon>Phasmatodea</taxon>
        <taxon>Verophasmatodea</taxon>
        <taxon>Anareolatae</taxon>
        <taxon>Phasmatidae</taxon>
        <taxon>Eurycanthinae</taxon>
        <taxon>Dryococelus</taxon>
    </lineage>
</organism>
<evidence type="ECO:0000313" key="2">
    <source>
        <dbReference type="Proteomes" id="UP001159363"/>
    </source>
</evidence>
<keyword evidence="2" id="KW-1185">Reference proteome</keyword>
<proteinExistence type="predicted"/>